<dbReference type="RefSeq" id="WP_220148824.1">
    <property type="nucleotide sequence ID" value="NZ_JAHXZI010000030.1"/>
</dbReference>
<dbReference type="Proteomes" id="UP001519863">
    <property type="component" value="Unassembled WGS sequence"/>
</dbReference>
<feature type="chain" id="PRO_5045444408" description="DUF5666 domain-containing protein" evidence="2">
    <location>
        <begin position="30"/>
        <end position="200"/>
    </location>
</feature>
<feature type="signal peptide" evidence="2">
    <location>
        <begin position="1"/>
        <end position="29"/>
    </location>
</feature>
<feature type="compositionally biased region" description="Basic residues" evidence="1">
    <location>
        <begin position="48"/>
        <end position="62"/>
    </location>
</feature>
<reference evidence="3 4" key="1">
    <citation type="journal article" date="2013" name="Antonie Van Leeuwenhoek">
        <title>Actinoplanes hulinensis sp. nov., a novel actinomycete isolated from soybean root (Glycine max (L.) Merr).</title>
        <authorList>
            <person name="Shen Y."/>
            <person name="Liu C."/>
            <person name="Wang X."/>
            <person name="Zhao J."/>
            <person name="Jia F."/>
            <person name="Zhang Y."/>
            <person name="Wang L."/>
            <person name="Yang D."/>
            <person name="Xiang W."/>
        </authorList>
    </citation>
    <scope>NUCLEOTIDE SEQUENCE [LARGE SCALE GENOMIC DNA]</scope>
    <source>
        <strain evidence="3 4">NEAU-M9</strain>
    </source>
</reference>
<feature type="region of interest" description="Disordered" evidence="1">
    <location>
        <begin position="37"/>
        <end position="62"/>
    </location>
</feature>
<evidence type="ECO:0000313" key="4">
    <source>
        <dbReference type="Proteomes" id="UP001519863"/>
    </source>
</evidence>
<gene>
    <name evidence="3" type="ORF">KZ829_38745</name>
</gene>
<proteinExistence type="predicted"/>
<evidence type="ECO:0000313" key="3">
    <source>
        <dbReference type="EMBL" id="MBW6439684.1"/>
    </source>
</evidence>
<accession>A0ABS7BFN0</accession>
<name>A0ABS7BFN0_9ACTN</name>
<dbReference type="EMBL" id="JAHXZI010000030">
    <property type="protein sequence ID" value="MBW6439684.1"/>
    <property type="molecule type" value="Genomic_DNA"/>
</dbReference>
<comment type="caution">
    <text evidence="3">The sequence shown here is derived from an EMBL/GenBank/DDBJ whole genome shotgun (WGS) entry which is preliminary data.</text>
</comment>
<feature type="compositionally biased region" description="Low complexity" evidence="1">
    <location>
        <begin position="157"/>
        <end position="166"/>
    </location>
</feature>
<evidence type="ECO:0000256" key="1">
    <source>
        <dbReference type="SAM" id="MobiDB-lite"/>
    </source>
</evidence>
<feature type="compositionally biased region" description="Low complexity" evidence="1">
    <location>
        <begin position="173"/>
        <end position="184"/>
    </location>
</feature>
<organism evidence="3 4">
    <name type="scientific">Actinoplanes hulinensis</name>
    <dbReference type="NCBI Taxonomy" id="1144547"/>
    <lineage>
        <taxon>Bacteria</taxon>
        <taxon>Bacillati</taxon>
        <taxon>Actinomycetota</taxon>
        <taxon>Actinomycetes</taxon>
        <taxon>Micromonosporales</taxon>
        <taxon>Micromonosporaceae</taxon>
        <taxon>Actinoplanes</taxon>
    </lineage>
</organism>
<feature type="compositionally biased region" description="Low complexity" evidence="1">
    <location>
        <begin position="37"/>
        <end position="47"/>
    </location>
</feature>
<feature type="compositionally biased region" description="Acidic residues" evidence="1">
    <location>
        <begin position="185"/>
        <end position="200"/>
    </location>
</feature>
<sequence length="200" mass="19875">MRMRRTAAAVAMVAAVTLPAAGVGGVAYAQSSSATASAAKKPAAAKPTKAKPTKAKPTKAPRKVAFQASGTITAVDVSAGTITVAARSGTKDVRGKTVTMTVPAGARIILNGKKITVAGLGAGQKVSVTGTRAGTAYTVTKIQATGKKVKPTPAPSSPSATPTTSPTTPPTTSPTVEPTESAPEPSEEPETPEASETPEQ</sequence>
<feature type="region of interest" description="Disordered" evidence="1">
    <location>
        <begin position="145"/>
        <end position="200"/>
    </location>
</feature>
<evidence type="ECO:0008006" key="5">
    <source>
        <dbReference type="Google" id="ProtNLM"/>
    </source>
</evidence>
<evidence type="ECO:0000256" key="2">
    <source>
        <dbReference type="SAM" id="SignalP"/>
    </source>
</evidence>
<keyword evidence="4" id="KW-1185">Reference proteome</keyword>
<keyword evidence="2" id="KW-0732">Signal</keyword>
<protein>
    <recommendedName>
        <fullName evidence="5">DUF5666 domain-containing protein</fullName>
    </recommendedName>
</protein>